<reference evidence="2" key="1">
    <citation type="journal article" date="2011" name="Nature">
        <title>Genome sequence and analysis of the tuber crop potato.</title>
        <authorList>
            <consortium name="The Potato Genome Sequencing Consortium"/>
        </authorList>
    </citation>
    <scope>NUCLEOTIDE SEQUENCE [LARGE SCALE GENOMIC DNA]</scope>
    <source>
        <strain evidence="2">cv. DM1-3 516 R44</strain>
    </source>
</reference>
<name>M1DGU7_SOLTU</name>
<dbReference type="HOGENOM" id="CLU_2311165_0_0_1"/>
<proteinExistence type="predicted"/>
<dbReference type="PaxDb" id="4113-PGSC0003DMT400088841"/>
<sequence length="100" mass="11452">MFKIRQVLAILVVDFAKDSILRVIEFEKRNQIKSNQGQKTRRKFIRKSPGEGLERRPPFAPETLGWCAISTPKTDPSNLGAGNPCQKRARVVYLHPFFIV</sequence>
<reference evidence="1" key="2">
    <citation type="submission" date="2015-06" db="UniProtKB">
        <authorList>
            <consortium name="EnsemblPlants"/>
        </authorList>
    </citation>
    <scope>IDENTIFICATION</scope>
    <source>
        <strain evidence="1">DM1-3 516 R44</strain>
    </source>
</reference>
<dbReference type="Proteomes" id="UP000011115">
    <property type="component" value="Unassembled WGS sequence"/>
</dbReference>
<evidence type="ECO:0000313" key="1">
    <source>
        <dbReference type="EnsemblPlants" id="PGSC0003DMT400088841"/>
    </source>
</evidence>
<accession>M1DGU7</accession>
<keyword evidence="2" id="KW-1185">Reference proteome</keyword>
<dbReference type="InParanoid" id="M1DGU7"/>
<organism evidence="1 2">
    <name type="scientific">Solanum tuberosum</name>
    <name type="common">Potato</name>
    <dbReference type="NCBI Taxonomy" id="4113"/>
    <lineage>
        <taxon>Eukaryota</taxon>
        <taxon>Viridiplantae</taxon>
        <taxon>Streptophyta</taxon>
        <taxon>Embryophyta</taxon>
        <taxon>Tracheophyta</taxon>
        <taxon>Spermatophyta</taxon>
        <taxon>Magnoliopsida</taxon>
        <taxon>eudicotyledons</taxon>
        <taxon>Gunneridae</taxon>
        <taxon>Pentapetalae</taxon>
        <taxon>asterids</taxon>
        <taxon>lamiids</taxon>
        <taxon>Solanales</taxon>
        <taxon>Solanaceae</taxon>
        <taxon>Solanoideae</taxon>
        <taxon>Solaneae</taxon>
        <taxon>Solanum</taxon>
    </lineage>
</organism>
<protein>
    <submittedName>
        <fullName evidence="1">Uncharacterized protein</fullName>
    </submittedName>
</protein>
<dbReference type="AlphaFoldDB" id="M1DGU7"/>
<dbReference type="EnsemblPlants" id="PGSC0003DMT400088841">
    <property type="protein sequence ID" value="PGSC0003DMT400088841"/>
    <property type="gene ID" value="PGSC0003DMG400038412"/>
</dbReference>
<evidence type="ECO:0000313" key="2">
    <source>
        <dbReference type="Proteomes" id="UP000011115"/>
    </source>
</evidence>
<dbReference type="Gramene" id="PGSC0003DMT400088841">
    <property type="protein sequence ID" value="PGSC0003DMT400088841"/>
    <property type="gene ID" value="PGSC0003DMG400038412"/>
</dbReference>